<evidence type="ECO:0000313" key="4">
    <source>
        <dbReference type="Proteomes" id="UP000240542"/>
    </source>
</evidence>
<evidence type="ECO:0000256" key="1">
    <source>
        <dbReference type="SAM" id="MobiDB-lite"/>
    </source>
</evidence>
<dbReference type="EMBL" id="PYGA01000006">
    <property type="protein sequence ID" value="PSK98158.1"/>
    <property type="molecule type" value="Genomic_DNA"/>
</dbReference>
<accession>A0A2P8DLT1</accession>
<protein>
    <submittedName>
        <fullName evidence="3">Uncharacterized protein</fullName>
    </submittedName>
</protein>
<proteinExistence type="predicted"/>
<feature type="region of interest" description="Disordered" evidence="1">
    <location>
        <begin position="91"/>
        <end position="116"/>
    </location>
</feature>
<feature type="transmembrane region" description="Helical" evidence="2">
    <location>
        <begin position="32"/>
        <end position="51"/>
    </location>
</feature>
<feature type="region of interest" description="Disordered" evidence="1">
    <location>
        <begin position="1"/>
        <end position="28"/>
    </location>
</feature>
<keyword evidence="2" id="KW-0812">Transmembrane</keyword>
<keyword evidence="2" id="KW-0472">Membrane</keyword>
<name>A0A2P8DLT1_9ACTN</name>
<evidence type="ECO:0000313" key="3">
    <source>
        <dbReference type="EMBL" id="PSK98158.1"/>
    </source>
</evidence>
<reference evidence="3 4" key="1">
    <citation type="submission" date="2018-03" db="EMBL/GenBank/DDBJ databases">
        <title>Genomic Encyclopedia of Archaeal and Bacterial Type Strains, Phase II (KMG-II): from individual species to whole genera.</title>
        <authorList>
            <person name="Goeker M."/>
        </authorList>
    </citation>
    <scope>NUCLEOTIDE SEQUENCE [LARGE SCALE GENOMIC DNA]</scope>
    <source>
        <strain evidence="3 4">DSM 45312</strain>
    </source>
</reference>
<sequence length="116" mass="11918">MTNTSRPAVSGDAPDSTAMAEKPDHWGSPRSWLCISTMIAGFTGAGVALTLGPAWTWVAIGAAVFVLGGVAAVVLRVNRDNVIDDAHIRTVHANRDPAAPPADDGRAHGATAAGRH</sequence>
<keyword evidence="2" id="KW-1133">Transmembrane helix</keyword>
<organism evidence="3 4">
    <name type="scientific">Murinocardiopsis flavida</name>
    <dbReference type="NCBI Taxonomy" id="645275"/>
    <lineage>
        <taxon>Bacteria</taxon>
        <taxon>Bacillati</taxon>
        <taxon>Actinomycetota</taxon>
        <taxon>Actinomycetes</taxon>
        <taxon>Streptosporangiales</taxon>
        <taxon>Nocardiopsidaceae</taxon>
        <taxon>Murinocardiopsis</taxon>
    </lineage>
</organism>
<feature type="transmembrane region" description="Helical" evidence="2">
    <location>
        <begin position="57"/>
        <end position="75"/>
    </location>
</feature>
<dbReference type="Proteomes" id="UP000240542">
    <property type="component" value="Unassembled WGS sequence"/>
</dbReference>
<comment type="caution">
    <text evidence="3">The sequence shown here is derived from an EMBL/GenBank/DDBJ whole genome shotgun (WGS) entry which is preliminary data.</text>
</comment>
<evidence type="ECO:0000256" key="2">
    <source>
        <dbReference type="SAM" id="Phobius"/>
    </source>
</evidence>
<dbReference type="RefSeq" id="WP_211301259.1">
    <property type="nucleotide sequence ID" value="NZ_PYGA01000006.1"/>
</dbReference>
<dbReference type="AlphaFoldDB" id="A0A2P8DLT1"/>
<gene>
    <name evidence="3" type="ORF">CLV63_106206</name>
</gene>
<keyword evidence="4" id="KW-1185">Reference proteome</keyword>